<protein>
    <submittedName>
        <fullName evidence="1">Uncharacterized protein</fullName>
    </submittedName>
</protein>
<keyword evidence="2" id="KW-1185">Reference proteome</keyword>
<proteinExistence type="predicted"/>
<comment type="caution">
    <text evidence="1">The sequence shown here is derived from an EMBL/GenBank/DDBJ whole genome shotgun (WGS) entry which is preliminary data.</text>
</comment>
<reference evidence="1 2" key="1">
    <citation type="submission" date="2015-01" db="EMBL/GenBank/DDBJ databases">
        <title>Evolution of Trichinella species and genotypes.</title>
        <authorList>
            <person name="Korhonen P.K."/>
            <person name="Edoardo P."/>
            <person name="Giuseppe L.R."/>
            <person name="Gasser R.B."/>
        </authorList>
    </citation>
    <scope>NUCLEOTIDE SEQUENCE [LARGE SCALE GENOMIC DNA]</scope>
    <source>
        <strain evidence="1">ISS1029</strain>
    </source>
</reference>
<evidence type="ECO:0000313" key="2">
    <source>
        <dbReference type="Proteomes" id="UP000055024"/>
    </source>
</evidence>
<dbReference type="Proteomes" id="UP000055024">
    <property type="component" value="Unassembled WGS sequence"/>
</dbReference>
<gene>
    <name evidence="1" type="ORF">T11_17840</name>
</gene>
<sequence length="39" mass="4442">MCFICLTGSQTIIPQQENGKENRQQTKEGVLMLMLMAKQ</sequence>
<accession>A0A0V1G6F9</accession>
<dbReference type="EMBL" id="JYDP01005971">
    <property type="protein sequence ID" value="KRY93894.1"/>
    <property type="molecule type" value="Genomic_DNA"/>
</dbReference>
<dbReference type="AlphaFoldDB" id="A0A0V1G6F9"/>
<evidence type="ECO:0000313" key="1">
    <source>
        <dbReference type="EMBL" id="KRY93894.1"/>
    </source>
</evidence>
<organism evidence="1 2">
    <name type="scientific">Trichinella zimbabwensis</name>
    <dbReference type="NCBI Taxonomy" id="268475"/>
    <lineage>
        <taxon>Eukaryota</taxon>
        <taxon>Metazoa</taxon>
        <taxon>Ecdysozoa</taxon>
        <taxon>Nematoda</taxon>
        <taxon>Enoplea</taxon>
        <taxon>Dorylaimia</taxon>
        <taxon>Trichinellida</taxon>
        <taxon>Trichinellidae</taxon>
        <taxon>Trichinella</taxon>
    </lineage>
</organism>
<name>A0A0V1G6F9_9BILA</name>